<dbReference type="Pfam" id="PF25600">
    <property type="entry name" value="TRIM_CC"/>
    <property type="match status" value="1"/>
</dbReference>
<proteinExistence type="predicted"/>
<comment type="caution">
    <text evidence="2">The sequence shown here is derived from an EMBL/GenBank/DDBJ whole genome shotgun (WGS) entry which is preliminary data.</text>
</comment>
<keyword evidence="3" id="KW-1185">Reference proteome</keyword>
<evidence type="ECO:0000313" key="2">
    <source>
        <dbReference type="EMBL" id="KAK7921968.1"/>
    </source>
</evidence>
<name>A0AAW0PDE8_9GOBI</name>
<dbReference type="EMBL" id="JBBPFD010000006">
    <property type="protein sequence ID" value="KAK7921968.1"/>
    <property type="molecule type" value="Genomic_DNA"/>
</dbReference>
<feature type="domain" description="TRIM8/14/16/25/29/45/65 coiled-coil region" evidence="1">
    <location>
        <begin position="203"/>
        <end position="286"/>
    </location>
</feature>
<accession>A0AAW0PDE8</accession>
<gene>
    <name evidence="2" type="ORF">WMY93_008870</name>
</gene>
<protein>
    <recommendedName>
        <fullName evidence="1">TRIM8/14/16/25/29/45/65 coiled-coil region domain-containing protein</fullName>
    </recommendedName>
</protein>
<organism evidence="2 3">
    <name type="scientific">Mugilogobius chulae</name>
    <name type="common">yellowstripe goby</name>
    <dbReference type="NCBI Taxonomy" id="88201"/>
    <lineage>
        <taxon>Eukaryota</taxon>
        <taxon>Metazoa</taxon>
        <taxon>Chordata</taxon>
        <taxon>Craniata</taxon>
        <taxon>Vertebrata</taxon>
        <taxon>Euteleostomi</taxon>
        <taxon>Actinopterygii</taxon>
        <taxon>Neopterygii</taxon>
        <taxon>Teleostei</taxon>
        <taxon>Neoteleostei</taxon>
        <taxon>Acanthomorphata</taxon>
        <taxon>Gobiaria</taxon>
        <taxon>Gobiiformes</taxon>
        <taxon>Gobioidei</taxon>
        <taxon>Gobiidae</taxon>
        <taxon>Gobionellinae</taxon>
        <taxon>Mugilogobius</taxon>
    </lineage>
</organism>
<dbReference type="InterPro" id="IPR058030">
    <property type="entry name" value="TRIM8/14/16/25/29/45/65_CC"/>
</dbReference>
<dbReference type="AlphaFoldDB" id="A0AAW0PDE8"/>
<reference evidence="3" key="1">
    <citation type="submission" date="2024-04" db="EMBL/GenBank/DDBJ databases">
        <title>Salinicola lusitanus LLJ914,a marine bacterium isolated from the Okinawa Trough.</title>
        <authorList>
            <person name="Li J."/>
        </authorList>
    </citation>
    <scope>NUCLEOTIDE SEQUENCE [LARGE SCALE GENOMIC DNA]</scope>
</reference>
<evidence type="ECO:0000259" key="1">
    <source>
        <dbReference type="Pfam" id="PF25600"/>
    </source>
</evidence>
<dbReference type="Proteomes" id="UP001460270">
    <property type="component" value="Unassembled WGS sequence"/>
</dbReference>
<evidence type="ECO:0000313" key="3">
    <source>
        <dbReference type="Proteomes" id="UP001460270"/>
    </source>
</evidence>
<sequence length="303" mass="34357">MTSKVHCSELFPEKQNHTNPPNHILLAFSATAPITQNPSYTSPSRQHLYQLSLPHRPTPEVSLTVAVKSLELEDGKSGPFLSDDLRWEEPESRITYKLKQTLLLETEMETSVRLDLQAFKCAVCLGLLRSPEHWDREEQRQKNRQRSTSMSAVLCAEELLSTPGSGQEHHASVFSRGANQSRLQTAEDTAVCALLCGDTQSPEESVQRSGDDLGLLIRLLEQIRTQVEQQIKVQQQTLEGAVTELQKELQLELTTLCRNLVHIDFVAHTPDDNQFFRLYPELKQSKVRDLLRLGPVRSYFSDL</sequence>